<dbReference type="STRING" id="608538.HTH_0883"/>
<reference evidence="1 2" key="1">
    <citation type="journal article" date="2010" name="J. Bacteriol.">
        <title>Complete genome sequence of the thermophilic, obligately chemolithoautotrophic hydrogen-oxidizing bacterium Hydrogenobacter thermophilus TK-6.</title>
        <authorList>
            <person name="Arai H."/>
            <person name="Kanbe H."/>
            <person name="Ishii M."/>
            <person name="Igarashi Y."/>
        </authorList>
    </citation>
    <scope>NUCLEOTIDE SEQUENCE [LARGE SCALE GENOMIC DNA]</scope>
    <source>
        <strain evidence="2">DSM 6534 / IAM 12695 / TK-6 [Tokyo]</strain>
    </source>
</reference>
<sequence>MARRHSLDRHPEAKEYAVKEYERGKTLRELEQEIKIKFPQAQASRSSIHRLIRKLRPLLELKRSGLLSDEDIDTFQQSQTLATLATGLLLEVIAEWQEKGEVEDAKIDALMRLVHTASNLSRSSAYIEKTKTQLIEHTEKVLEKVAKTLAKHLDEELAKRIIAELKHEL</sequence>
<evidence type="ECO:0000313" key="1">
    <source>
        <dbReference type="EMBL" id="BAI69342.1"/>
    </source>
</evidence>
<dbReference type="RefSeq" id="WP_012963522.1">
    <property type="nucleotide sequence ID" value="NC_013799.1"/>
</dbReference>
<dbReference type="OrthoDB" id="13821at2"/>
<gene>
    <name evidence="1" type="ordered locus">HTH_0883</name>
</gene>
<accession>D3DHP0</accession>
<name>D3DHP0_HYDTT</name>
<evidence type="ECO:0000313" key="2">
    <source>
        <dbReference type="Proteomes" id="UP000002574"/>
    </source>
</evidence>
<dbReference type="KEGG" id="hte:Hydth_0883"/>
<dbReference type="AlphaFoldDB" id="D3DHP0"/>
<organism evidence="1 2">
    <name type="scientific">Hydrogenobacter thermophilus (strain DSM 6534 / IAM 12695 / TK-6)</name>
    <dbReference type="NCBI Taxonomy" id="608538"/>
    <lineage>
        <taxon>Bacteria</taxon>
        <taxon>Pseudomonadati</taxon>
        <taxon>Aquificota</taxon>
        <taxon>Aquificia</taxon>
        <taxon>Aquificales</taxon>
        <taxon>Aquificaceae</taxon>
        <taxon>Hydrogenobacter</taxon>
    </lineage>
</organism>
<keyword evidence="2" id="KW-1185">Reference proteome</keyword>
<proteinExistence type="predicted"/>
<dbReference type="eggNOG" id="ENOG5033YD9">
    <property type="taxonomic scope" value="Bacteria"/>
</dbReference>
<dbReference type="EMBL" id="AP011112">
    <property type="protein sequence ID" value="BAI69342.1"/>
    <property type="molecule type" value="Genomic_DNA"/>
</dbReference>
<protein>
    <submittedName>
        <fullName evidence="1">Uncharacterized protein</fullName>
    </submittedName>
</protein>
<dbReference type="Proteomes" id="UP000002574">
    <property type="component" value="Chromosome"/>
</dbReference>
<dbReference type="KEGG" id="hth:HTH_0883"/>